<dbReference type="STRING" id="1454001.AW08_02042"/>
<dbReference type="AlphaFoldDB" id="A0A011MY64"/>
<sequence>MTPQREEAARLLRLARRDHAALQALLVAPGVGVAVAFFHAQQAAEKVLKAAMCLHGLEYRRTHDLEELAGQLADAGHPPSVAEAGLRLLTPYAVEYRYDDEAPELLTPEQALSIVAELLAWADIQTTAHP</sequence>
<keyword evidence="1" id="KW-1133">Transmembrane helix</keyword>
<evidence type="ECO:0000313" key="4">
    <source>
        <dbReference type="Proteomes" id="UP000020218"/>
    </source>
</evidence>
<dbReference type="PATRIC" id="fig|1454001.3.peg.2088"/>
<comment type="caution">
    <text evidence="3">The sequence shown here is derived from an EMBL/GenBank/DDBJ whole genome shotgun (WGS) entry which is preliminary data.</text>
</comment>
<keyword evidence="1" id="KW-0472">Membrane</keyword>
<reference evidence="3" key="1">
    <citation type="submission" date="2014-02" db="EMBL/GenBank/DDBJ databases">
        <title>Expanding our view of genomic diversity in Candidatus Accumulibacter clades.</title>
        <authorList>
            <person name="Skennerton C.T."/>
            <person name="Barr J.J."/>
            <person name="Slater F.R."/>
            <person name="Bond P.L."/>
            <person name="Tyson G.W."/>
        </authorList>
    </citation>
    <scope>NUCLEOTIDE SEQUENCE [LARGE SCALE GENOMIC DNA]</scope>
</reference>
<accession>A0A011MY64</accession>
<evidence type="ECO:0000259" key="2">
    <source>
        <dbReference type="PROSITE" id="PS50910"/>
    </source>
</evidence>
<dbReference type="EMBL" id="JFAX01000010">
    <property type="protein sequence ID" value="EXI67486.1"/>
    <property type="molecule type" value="Genomic_DNA"/>
</dbReference>
<organism evidence="3 4">
    <name type="scientific">Candidatus Accumulibacter adjunctus</name>
    <dbReference type="NCBI Taxonomy" id="1454001"/>
    <lineage>
        <taxon>Bacteria</taxon>
        <taxon>Pseudomonadati</taxon>
        <taxon>Pseudomonadota</taxon>
        <taxon>Betaproteobacteria</taxon>
        <taxon>Candidatus Accumulibacter</taxon>
    </lineage>
</organism>
<evidence type="ECO:0000313" key="3">
    <source>
        <dbReference type="EMBL" id="EXI67486.1"/>
    </source>
</evidence>
<dbReference type="Proteomes" id="UP000020218">
    <property type="component" value="Unassembled WGS sequence"/>
</dbReference>
<evidence type="ECO:0000256" key="1">
    <source>
        <dbReference type="SAM" id="Phobius"/>
    </source>
</evidence>
<feature type="transmembrane region" description="Helical" evidence="1">
    <location>
        <begin position="20"/>
        <end position="40"/>
    </location>
</feature>
<keyword evidence="1" id="KW-0812">Transmembrane</keyword>
<dbReference type="PROSITE" id="PS50910">
    <property type="entry name" value="HEPN"/>
    <property type="match status" value="1"/>
</dbReference>
<dbReference type="Gene3D" id="1.20.120.330">
    <property type="entry name" value="Nucleotidyltransferases domain 2"/>
    <property type="match status" value="1"/>
</dbReference>
<dbReference type="Pfam" id="PF05168">
    <property type="entry name" value="HEPN"/>
    <property type="match status" value="1"/>
</dbReference>
<gene>
    <name evidence="3" type="ORF">AW08_02042</name>
</gene>
<dbReference type="InterPro" id="IPR007842">
    <property type="entry name" value="HEPN_dom"/>
</dbReference>
<dbReference type="SUPFAM" id="SSF81593">
    <property type="entry name" value="Nucleotidyltransferase substrate binding subunit/domain"/>
    <property type="match status" value="1"/>
</dbReference>
<dbReference type="SMART" id="SM00748">
    <property type="entry name" value="HEPN"/>
    <property type="match status" value="1"/>
</dbReference>
<keyword evidence="4" id="KW-1185">Reference proteome</keyword>
<proteinExistence type="predicted"/>
<feature type="domain" description="HEPN" evidence="2">
    <location>
        <begin position="14"/>
        <end position="118"/>
    </location>
</feature>
<protein>
    <submittedName>
        <fullName evidence="3">HEPN domain protein</fullName>
    </submittedName>
</protein>
<name>A0A011MY64_9PROT</name>